<dbReference type="Proteomes" id="UP000028945">
    <property type="component" value="Chromosome"/>
</dbReference>
<evidence type="ECO:0000256" key="13">
    <source>
        <dbReference type="HAMAP-Rule" id="MF_00210"/>
    </source>
</evidence>
<dbReference type="eggNOG" id="COG0283">
    <property type="taxonomic scope" value="Bacteria"/>
</dbReference>
<evidence type="ECO:0000256" key="8">
    <source>
        <dbReference type="ARBA" id="ARBA00022840"/>
    </source>
</evidence>
<dbReference type="HOGENOM" id="CLU_024321_2_1_4"/>
<dbReference type="CDD" id="cd01556">
    <property type="entry name" value="EPSP_synthase"/>
    <property type="match status" value="1"/>
</dbReference>
<feature type="binding site" evidence="13">
    <location>
        <position position="22"/>
    </location>
    <ligand>
        <name>3-phosphoshikimate</name>
        <dbReference type="ChEBI" id="CHEBI:145989"/>
    </ligand>
</feature>
<protein>
    <recommendedName>
        <fullName evidence="13 14">Multifunctional fusion protein</fullName>
    </recommendedName>
    <domain>
        <recommendedName>
            <fullName evidence="13">3-phosphoshikimate 1-carboxyvinyltransferase</fullName>
            <ecNumber evidence="13">2.5.1.19</ecNumber>
        </recommendedName>
        <alternativeName>
            <fullName evidence="13">5-enolpyruvylshikimate-3-phosphate synthase</fullName>
            <shortName evidence="13">EPSP synthase</shortName>
            <shortName evidence="13">EPSPS</shortName>
        </alternativeName>
    </domain>
    <domain>
        <recommendedName>
            <fullName evidence="14">Cytidylate kinase</fullName>
            <shortName evidence="14">CK</shortName>
            <ecNumber evidence="14">2.7.4.25</ecNumber>
        </recommendedName>
        <alternativeName>
            <fullName evidence="14">Cytidine monophosphate kinase</fullName>
            <shortName evidence="14">CMP kinase</shortName>
        </alternativeName>
    </domain>
</protein>
<dbReference type="Pfam" id="PF02224">
    <property type="entry name" value="Cytidylate_kin"/>
    <property type="match status" value="1"/>
</dbReference>
<dbReference type="SUPFAM" id="SSF52540">
    <property type="entry name" value="P-loop containing nucleoside triphosphate hydrolases"/>
    <property type="match status" value="1"/>
</dbReference>
<dbReference type="PROSITE" id="PS00885">
    <property type="entry name" value="EPSP_SYNTHASE_2"/>
    <property type="match status" value="1"/>
</dbReference>
<feature type="binding site" evidence="13">
    <location>
        <position position="346"/>
    </location>
    <ligand>
        <name>3-phosphoshikimate</name>
        <dbReference type="ChEBI" id="CHEBI:145989"/>
    </ligand>
</feature>
<keyword evidence="5 13" id="KW-0808">Transferase</keyword>
<comment type="caution">
    <text evidence="13">Lacks conserved residue(s) required for the propagation of feature annotation.</text>
</comment>
<feature type="binding site" evidence="13">
    <location>
        <position position="92"/>
    </location>
    <ligand>
        <name>phosphoenolpyruvate</name>
        <dbReference type="ChEBI" id="CHEBI:58702"/>
    </ligand>
</feature>
<feature type="domain" description="Enolpyruvate transferase" evidence="15">
    <location>
        <begin position="12"/>
        <end position="424"/>
    </location>
</feature>
<comment type="catalytic activity">
    <reaction evidence="12 14">
        <text>CMP + ATP = CDP + ADP</text>
        <dbReference type="Rhea" id="RHEA:11600"/>
        <dbReference type="ChEBI" id="CHEBI:30616"/>
        <dbReference type="ChEBI" id="CHEBI:58069"/>
        <dbReference type="ChEBI" id="CHEBI:60377"/>
        <dbReference type="ChEBI" id="CHEBI:456216"/>
        <dbReference type="EC" id="2.7.4.25"/>
    </reaction>
</comment>
<reference evidence="17 18" key="1">
    <citation type="journal article" date="2014" name="BMC Genomics">
        <title>A genomic perspective on a new bacterial genus and species from the Alcaligenaceae family, Basilea psittacipulmonis.</title>
        <authorList>
            <person name="Whiteson K.L."/>
            <person name="Hernandez D."/>
            <person name="Lazarevic V."/>
            <person name="Gaia N."/>
            <person name="Farinelli L."/>
            <person name="Francois P."/>
            <person name="Pilo P."/>
            <person name="Frey J."/>
            <person name="Schrenzel J."/>
        </authorList>
    </citation>
    <scope>NUCLEOTIDE SEQUENCE [LARGE SCALE GENOMIC DNA]</scope>
    <source>
        <strain evidence="17 18">DSM 24701</strain>
    </source>
</reference>
<dbReference type="InterPro" id="IPR011994">
    <property type="entry name" value="Cytidylate_kinase_dom"/>
</dbReference>
<evidence type="ECO:0000256" key="3">
    <source>
        <dbReference type="ARBA" id="ARBA00009948"/>
    </source>
</evidence>
<comment type="similarity">
    <text evidence="2 14">Belongs to the cytidylate kinase family. Type 1 subfamily.</text>
</comment>
<dbReference type="SUPFAM" id="SSF55205">
    <property type="entry name" value="EPT/RTPC-like"/>
    <property type="match status" value="1"/>
</dbReference>
<feature type="binding site" evidence="13">
    <location>
        <position position="120"/>
    </location>
    <ligand>
        <name>phosphoenolpyruvate</name>
        <dbReference type="ChEBI" id="CHEBI:58702"/>
    </ligand>
</feature>
<dbReference type="GO" id="GO:0005737">
    <property type="term" value="C:cytoplasm"/>
    <property type="evidence" value="ECO:0007669"/>
    <property type="project" value="UniProtKB-SubCell"/>
</dbReference>
<dbReference type="InterPro" id="IPR027417">
    <property type="entry name" value="P-loop_NTPase"/>
</dbReference>
<feature type="binding site" evidence="13">
    <location>
        <position position="169"/>
    </location>
    <ligand>
        <name>3-phosphoshikimate</name>
        <dbReference type="ChEBI" id="CHEBI:145989"/>
    </ligand>
</feature>
<dbReference type="EMBL" id="CP009238">
    <property type="protein sequence ID" value="AIL32915.1"/>
    <property type="molecule type" value="Genomic_DNA"/>
</dbReference>
<comment type="subunit">
    <text evidence="13">Monomer.</text>
</comment>
<comment type="subcellular location">
    <subcellularLocation>
        <location evidence="13">Cytoplasm</location>
    </subcellularLocation>
</comment>
<dbReference type="InterPro" id="IPR003136">
    <property type="entry name" value="Cytidylate_kin"/>
</dbReference>
<dbReference type="CDD" id="cd02020">
    <property type="entry name" value="CMPK"/>
    <property type="match status" value="1"/>
</dbReference>
<organism evidence="17 18">
    <name type="scientific">Basilea psittacipulmonis DSM 24701</name>
    <dbReference type="NCBI Taxonomy" id="1072685"/>
    <lineage>
        <taxon>Bacteria</taxon>
        <taxon>Pseudomonadati</taxon>
        <taxon>Pseudomonadota</taxon>
        <taxon>Betaproteobacteria</taxon>
        <taxon>Burkholderiales</taxon>
        <taxon>Alcaligenaceae</taxon>
        <taxon>Basilea</taxon>
    </lineage>
</organism>
<proteinExistence type="inferred from homology"/>
<feature type="binding site" evidence="13">
    <location>
        <position position="27"/>
    </location>
    <ligand>
        <name>3-phosphoshikimate</name>
        <dbReference type="ChEBI" id="CHEBI:145989"/>
    </ligand>
</feature>
<dbReference type="Pfam" id="PF00275">
    <property type="entry name" value="EPSP_synthase"/>
    <property type="match status" value="1"/>
</dbReference>
<dbReference type="InterPro" id="IPR013792">
    <property type="entry name" value="RNA3'P_cycl/enolpyr_Trfase_a/b"/>
</dbReference>
<keyword evidence="9 13" id="KW-0057">Aromatic amino acid biosynthesis</keyword>
<dbReference type="PROSITE" id="PS00104">
    <property type="entry name" value="EPSP_SYNTHASE_1"/>
    <property type="match status" value="1"/>
</dbReference>
<dbReference type="eggNOG" id="COG0128">
    <property type="taxonomic scope" value="Bacteria"/>
</dbReference>
<dbReference type="UniPathway" id="UPA00053">
    <property type="reaction ID" value="UER00089"/>
</dbReference>
<keyword evidence="6 14" id="KW-0547">Nucleotide-binding</keyword>
<dbReference type="KEGG" id="bpsi:IX83_05935"/>
<evidence type="ECO:0000256" key="10">
    <source>
        <dbReference type="ARBA" id="ARBA00044633"/>
    </source>
</evidence>
<name>A0A077DDH3_9BURK</name>
<keyword evidence="13" id="KW-0963">Cytoplasm</keyword>
<evidence type="ECO:0000256" key="7">
    <source>
        <dbReference type="ARBA" id="ARBA00022777"/>
    </source>
</evidence>
<comment type="similarity">
    <text evidence="3 13">Belongs to the EPSP synthase family.</text>
</comment>
<dbReference type="PANTHER" id="PTHR21090:SF5">
    <property type="entry name" value="PENTAFUNCTIONAL AROM POLYPEPTIDE"/>
    <property type="match status" value="1"/>
</dbReference>
<keyword evidence="18" id="KW-1185">Reference proteome</keyword>
<dbReference type="HAMAP" id="MF_00210">
    <property type="entry name" value="EPSP_synth"/>
    <property type="match status" value="1"/>
</dbReference>
<feature type="binding site" evidence="13">
    <location>
        <position position="169"/>
    </location>
    <ligand>
        <name>phosphoenolpyruvate</name>
        <dbReference type="ChEBI" id="CHEBI:58702"/>
    </ligand>
</feature>
<dbReference type="InterPro" id="IPR036968">
    <property type="entry name" value="Enolpyruvate_Tfrase_sf"/>
</dbReference>
<feature type="binding site" evidence="13">
    <location>
        <position position="319"/>
    </location>
    <ligand>
        <name>3-phosphoshikimate</name>
        <dbReference type="ChEBI" id="CHEBI:145989"/>
    </ligand>
</feature>
<comment type="catalytic activity">
    <reaction evidence="10">
        <text>3-phosphoshikimate + phosphoenolpyruvate = 5-O-(1-carboxyvinyl)-3-phosphoshikimate + phosphate</text>
        <dbReference type="Rhea" id="RHEA:21256"/>
        <dbReference type="ChEBI" id="CHEBI:43474"/>
        <dbReference type="ChEBI" id="CHEBI:57701"/>
        <dbReference type="ChEBI" id="CHEBI:58702"/>
        <dbReference type="ChEBI" id="CHEBI:145989"/>
        <dbReference type="EC" id="2.5.1.19"/>
    </reaction>
    <physiologicalReaction direction="left-to-right" evidence="10">
        <dbReference type="Rhea" id="RHEA:21257"/>
    </physiologicalReaction>
</comment>
<dbReference type="HAMAP" id="MF_00238">
    <property type="entry name" value="Cytidyl_kinase_type1"/>
    <property type="match status" value="1"/>
</dbReference>
<feature type="binding site" evidence="13">
    <location>
        <position position="392"/>
    </location>
    <ligand>
        <name>phosphoenolpyruvate</name>
        <dbReference type="ChEBI" id="CHEBI:58702"/>
    </ligand>
</feature>
<evidence type="ECO:0000313" key="18">
    <source>
        <dbReference type="Proteomes" id="UP000028945"/>
    </source>
</evidence>
<dbReference type="EC" id="2.5.1.19" evidence="13"/>
<feature type="binding site" evidence="13">
    <location>
        <position position="199"/>
    </location>
    <ligand>
        <name>3-phosphoshikimate</name>
        <dbReference type="ChEBI" id="CHEBI:145989"/>
    </ligand>
</feature>
<dbReference type="NCBIfam" id="TIGR00017">
    <property type="entry name" value="cmk"/>
    <property type="match status" value="1"/>
</dbReference>
<feature type="domain" description="Cytidylate kinase" evidence="16">
    <location>
        <begin position="440"/>
        <end position="649"/>
    </location>
</feature>
<dbReference type="AlphaFoldDB" id="A0A077DDH3"/>
<dbReference type="GO" id="GO:0003866">
    <property type="term" value="F:3-phosphoshikimate 1-carboxyvinyltransferase activity"/>
    <property type="evidence" value="ECO:0007669"/>
    <property type="project" value="UniProtKB-UniRule"/>
</dbReference>
<evidence type="ECO:0000259" key="15">
    <source>
        <dbReference type="Pfam" id="PF00275"/>
    </source>
</evidence>
<gene>
    <name evidence="13" type="primary">aroA</name>
    <name evidence="14" type="synonym">cmk</name>
    <name evidence="17" type="ORF">IX83_05935</name>
</gene>
<accession>A0A077DDH3</accession>
<dbReference type="InterPro" id="IPR023193">
    <property type="entry name" value="EPSP_synthase_CS"/>
</dbReference>
<evidence type="ECO:0000256" key="14">
    <source>
        <dbReference type="HAMAP-Rule" id="MF_00238"/>
    </source>
</evidence>
<feature type="binding site" evidence="13">
    <location>
        <position position="168"/>
    </location>
    <ligand>
        <name>3-phosphoshikimate</name>
        <dbReference type="ChEBI" id="CHEBI:145989"/>
    </ligand>
</feature>
<dbReference type="GO" id="GO:0009073">
    <property type="term" value="P:aromatic amino acid family biosynthetic process"/>
    <property type="evidence" value="ECO:0007669"/>
    <property type="project" value="UniProtKB-KW"/>
</dbReference>
<dbReference type="GO" id="GO:0006220">
    <property type="term" value="P:pyrimidine nucleotide metabolic process"/>
    <property type="evidence" value="ECO:0007669"/>
    <property type="project" value="UniProtKB-UniRule"/>
</dbReference>
<dbReference type="GO" id="GO:0009423">
    <property type="term" value="P:chorismate biosynthetic process"/>
    <property type="evidence" value="ECO:0007669"/>
    <property type="project" value="UniProtKB-UniRule"/>
</dbReference>
<comment type="pathway">
    <text evidence="1 13">Metabolic intermediate biosynthesis; chorismate biosynthesis; chorismate from D-erythrose 4-phosphate and phosphoenolpyruvate: step 6/7.</text>
</comment>
<evidence type="ECO:0000256" key="9">
    <source>
        <dbReference type="ARBA" id="ARBA00023141"/>
    </source>
</evidence>
<feature type="binding site" evidence="14">
    <location>
        <begin position="444"/>
        <end position="452"/>
    </location>
    <ligand>
        <name>ATP</name>
        <dbReference type="ChEBI" id="CHEBI:30616"/>
    </ligand>
</feature>
<dbReference type="GO" id="GO:0005524">
    <property type="term" value="F:ATP binding"/>
    <property type="evidence" value="ECO:0007669"/>
    <property type="project" value="UniProtKB-UniRule"/>
</dbReference>
<evidence type="ECO:0000259" key="16">
    <source>
        <dbReference type="Pfam" id="PF02224"/>
    </source>
</evidence>
<evidence type="ECO:0000256" key="2">
    <source>
        <dbReference type="ARBA" id="ARBA00009427"/>
    </source>
</evidence>
<dbReference type="InterPro" id="IPR001986">
    <property type="entry name" value="Enolpyruvate_Tfrase_dom"/>
</dbReference>
<keyword evidence="4 13" id="KW-0028">Amino-acid biosynthesis</keyword>
<feature type="binding site" evidence="13">
    <location>
        <position position="350"/>
    </location>
    <ligand>
        <name>phosphoenolpyruvate</name>
        <dbReference type="ChEBI" id="CHEBI:58702"/>
    </ligand>
</feature>
<dbReference type="STRING" id="1072685.IX83_05935"/>
<dbReference type="Gene3D" id="3.40.50.300">
    <property type="entry name" value="P-loop containing nucleotide triphosphate hydrolases"/>
    <property type="match status" value="1"/>
</dbReference>
<dbReference type="GO" id="GO:0036431">
    <property type="term" value="F:dCMP kinase activity"/>
    <property type="evidence" value="ECO:0007669"/>
    <property type="project" value="InterPro"/>
</dbReference>
<dbReference type="NCBIfam" id="TIGR01356">
    <property type="entry name" value="aroA"/>
    <property type="match status" value="1"/>
</dbReference>
<evidence type="ECO:0000256" key="5">
    <source>
        <dbReference type="ARBA" id="ARBA00022679"/>
    </source>
</evidence>
<evidence type="ECO:0000256" key="4">
    <source>
        <dbReference type="ARBA" id="ARBA00022605"/>
    </source>
</evidence>
<sequence length="652" mass="71528">MRQYYLPYATTAQGAIVLPGSKSISNRILLLSALSIGDTHIQGLLDSDDTRVMIAALQNLGVEVQRQGSDCFVRSLGYFPNKKASLHLGNAGTAFRPLTAALALSEGEYTVDGVARMRERPIGDLVEALLQIGADITYTLNEYYPPLHIQPATLNVPETIKIQGNVSSQFLSAMLMVAPLLAQKTGQSVHIEVLGELISKPYVRLTLNLMARFGVEVQQNGWTHFYVSPDQTYRSPGKILVEGDASSASYFMALGTLGQGPVRIYGINQQSIQGDIEFAQVVKDMGATVLWHDDSVEIKGPALGTKLKAFDKDFNLIPDAAMTAAVLALYADGPCTLRNIASWRVKETDRIEAMKTELRKLGAKVESGHDWLTVYPIEQCQPAQIDTYDDHRMAMCFSLTAFFQEKIVINDPECVSKTFPHYFAHFASLVRPEKNDIPIITIDGPSASGKGTVAKALAKSLSYSLLESGALYRLVALKMQATGVSAQDTEKVVDIAICLDATFEKGQIYLEGRDVSDIIQTEEVGALASQIASQPPVREALLARQKAYCQLPGLVAEGRDMGTVVFPQADLKIFWEADVVIRAKRRVKQLNEKGICVKFTDVLEDLEARDARDYQRTVAPLTPALGAYVVDSSNMSVEECVNTILNLWQRLP</sequence>
<feature type="active site" description="Proton acceptor" evidence="13">
    <location>
        <position position="319"/>
    </location>
</feature>
<dbReference type="InterPro" id="IPR006264">
    <property type="entry name" value="EPSP_synthase"/>
</dbReference>
<evidence type="ECO:0000313" key="17">
    <source>
        <dbReference type="EMBL" id="AIL32915.1"/>
    </source>
</evidence>
<comment type="catalytic activity">
    <reaction evidence="11 14">
        <text>dCMP + ATP = dCDP + ADP</text>
        <dbReference type="Rhea" id="RHEA:25094"/>
        <dbReference type="ChEBI" id="CHEBI:30616"/>
        <dbReference type="ChEBI" id="CHEBI:57566"/>
        <dbReference type="ChEBI" id="CHEBI:58593"/>
        <dbReference type="ChEBI" id="CHEBI:456216"/>
        <dbReference type="EC" id="2.7.4.25"/>
    </reaction>
</comment>
<feature type="binding site" evidence="13">
    <location>
        <position position="167"/>
    </location>
    <ligand>
        <name>3-phosphoshikimate</name>
        <dbReference type="ChEBI" id="CHEBI:145989"/>
    </ligand>
</feature>
<comment type="function">
    <text evidence="13">Catalyzes the transfer of the enolpyruvyl moiety of phosphoenolpyruvate (PEP) to the 5-hydroxyl of shikimate-3-phosphate (S3P) to produce enolpyruvyl shikimate-3-phosphate and inorganic phosphate.</text>
</comment>
<feature type="binding site" evidence="13">
    <location>
        <position position="417"/>
    </location>
    <ligand>
        <name>phosphoenolpyruvate</name>
        <dbReference type="ChEBI" id="CHEBI:58702"/>
    </ligand>
</feature>
<keyword evidence="7 14" id="KW-0418">Kinase</keyword>
<dbReference type="Gene3D" id="3.65.10.10">
    <property type="entry name" value="Enolpyruvate transferase domain"/>
    <property type="match status" value="2"/>
</dbReference>
<evidence type="ECO:0000256" key="6">
    <source>
        <dbReference type="ARBA" id="ARBA00022741"/>
    </source>
</evidence>
<dbReference type="GO" id="GO:0036430">
    <property type="term" value="F:CMP kinase activity"/>
    <property type="evidence" value="ECO:0007669"/>
    <property type="project" value="RHEA"/>
</dbReference>
<dbReference type="PANTHER" id="PTHR21090">
    <property type="entry name" value="AROM/DEHYDROQUINATE SYNTHASE"/>
    <property type="match status" value="1"/>
</dbReference>
<feature type="binding site" evidence="13">
    <location>
        <position position="23"/>
    </location>
    <ligand>
        <name>3-phosphoshikimate</name>
        <dbReference type="ChEBI" id="CHEBI:145989"/>
    </ligand>
</feature>
<evidence type="ECO:0000256" key="12">
    <source>
        <dbReference type="ARBA" id="ARBA00048478"/>
    </source>
</evidence>
<evidence type="ECO:0000256" key="1">
    <source>
        <dbReference type="ARBA" id="ARBA00004811"/>
    </source>
</evidence>
<evidence type="ECO:0000256" key="11">
    <source>
        <dbReference type="ARBA" id="ARBA00047615"/>
    </source>
</evidence>
<feature type="binding site" evidence="13">
    <location>
        <position position="22"/>
    </location>
    <ligand>
        <name>phosphoenolpyruvate</name>
        <dbReference type="ChEBI" id="CHEBI:58702"/>
    </ligand>
</feature>
<keyword evidence="8 14" id="KW-0067">ATP-binding</keyword>
<dbReference type="EC" id="2.7.4.25" evidence="14"/>
<dbReference type="GO" id="GO:0008652">
    <property type="term" value="P:amino acid biosynthetic process"/>
    <property type="evidence" value="ECO:0007669"/>
    <property type="project" value="UniProtKB-KW"/>
</dbReference>